<organism evidence="2 3">
    <name type="scientific">Thioclava electrotropha</name>
    <dbReference type="NCBI Taxonomy" id="1549850"/>
    <lineage>
        <taxon>Bacteria</taxon>
        <taxon>Pseudomonadati</taxon>
        <taxon>Pseudomonadota</taxon>
        <taxon>Alphaproteobacteria</taxon>
        <taxon>Rhodobacterales</taxon>
        <taxon>Paracoccaceae</taxon>
        <taxon>Thioclava</taxon>
    </lineage>
</organism>
<reference evidence="2 3" key="1">
    <citation type="submission" date="2020-05" db="EMBL/GenBank/DDBJ databases">
        <title>Thioclava electrotropha strain Elox9 finished genome.</title>
        <authorList>
            <person name="Rowe A.R."/>
            <person name="Wilbanks E.G."/>
        </authorList>
    </citation>
    <scope>NUCLEOTIDE SEQUENCE [LARGE SCALE GENOMIC DNA]</scope>
    <source>
        <strain evidence="2 3">Elox9</strain>
    </source>
</reference>
<keyword evidence="3" id="KW-1185">Reference proteome</keyword>
<keyword evidence="1" id="KW-0732">Signal</keyword>
<dbReference type="RefSeq" id="WP_083075924.1">
    <property type="nucleotide sequence ID" value="NZ_CP053562.1"/>
</dbReference>
<sequence>MRRLIPALAALSVLGAAPPALAADIDWAPPITNEFVLPYIGVDMATGTKPGDSFDFKNALHIHIRGEIAPGDAETFRNLITDKASEIFDPITGGVNMRPVVVSLDSDGGDFYEGLKLSDSIRGFATFVGKGDRCLSACAIAFLGGSERMLRGYPMWNARYVHTEGVVGFHAPFSSLSNTLMIPDGTPFSGTLGNQIATQFYAQAQDAINELTKRMGTWNIAPGFVFEMIGKKFQKDDDRPLGEQYLLINSYNRLDQTKTTVLADRAPNPANVDILGAINACEFLVFANTGRRVMTGPPVSSEAIPEHGLIRLWSRYSSFGYATEEGLKTSGNPRPRLKKVKIGPLTANVLLPAAGDDSYYLQAKLAGPGRVDCNVFRDADGQWYVKTYNIDIHDNDTFLTMNGTTATQRDVLDYKGPYPINDFTILGPDGVWNNFPAIEPSEELTPILAQFPDITGPSFDCTGKLDPAAEVICLIRPLGQLDGVLGKLYPRAVAKDAEGTKQSQRHWLKIRDRACRPGGIDTNDPLQFRSLIDCLTYFYEMRLRELDQIASAN</sequence>
<proteinExistence type="predicted"/>
<evidence type="ECO:0000313" key="3">
    <source>
        <dbReference type="Proteomes" id="UP000192422"/>
    </source>
</evidence>
<dbReference type="InterPro" id="IPR029045">
    <property type="entry name" value="ClpP/crotonase-like_dom_sf"/>
</dbReference>
<feature type="signal peptide" evidence="1">
    <location>
        <begin position="1"/>
        <end position="22"/>
    </location>
</feature>
<name>A0ABX6YWG7_9RHOB</name>
<dbReference type="EMBL" id="CP053562">
    <property type="protein sequence ID" value="QPZ92196.1"/>
    <property type="molecule type" value="Genomic_DNA"/>
</dbReference>
<feature type="chain" id="PRO_5047466878" description="Lysozyme inhibitor LprI N-terminal domain-containing protein" evidence="1">
    <location>
        <begin position="23"/>
        <end position="553"/>
    </location>
</feature>
<dbReference type="SUPFAM" id="SSF52096">
    <property type="entry name" value="ClpP/crotonase"/>
    <property type="match status" value="1"/>
</dbReference>
<evidence type="ECO:0000256" key="1">
    <source>
        <dbReference type="SAM" id="SignalP"/>
    </source>
</evidence>
<gene>
    <name evidence="2" type="ORF">AKL02_015740</name>
</gene>
<dbReference type="Proteomes" id="UP000192422">
    <property type="component" value="Chromosome"/>
</dbReference>
<evidence type="ECO:0008006" key="4">
    <source>
        <dbReference type="Google" id="ProtNLM"/>
    </source>
</evidence>
<protein>
    <recommendedName>
        <fullName evidence="4">Lysozyme inhibitor LprI N-terminal domain-containing protein</fullName>
    </recommendedName>
</protein>
<accession>A0ABX6YWG7</accession>
<evidence type="ECO:0000313" key="2">
    <source>
        <dbReference type="EMBL" id="QPZ92196.1"/>
    </source>
</evidence>